<evidence type="ECO:0000256" key="7">
    <source>
        <dbReference type="SAM" id="MobiDB-lite"/>
    </source>
</evidence>
<keyword evidence="3" id="KW-0808">Transferase</keyword>
<evidence type="ECO:0000256" key="3">
    <source>
        <dbReference type="ARBA" id="ARBA00022679"/>
    </source>
</evidence>
<dbReference type="InterPro" id="IPR011009">
    <property type="entry name" value="Kinase-like_dom_sf"/>
</dbReference>
<dbReference type="SMART" id="SM00220">
    <property type="entry name" value="S_TKc"/>
    <property type="match status" value="1"/>
</dbReference>
<dbReference type="Proteomes" id="UP000199632">
    <property type="component" value="Unassembled WGS sequence"/>
</dbReference>
<evidence type="ECO:0000256" key="2">
    <source>
        <dbReference type="ARBA" id="ARBA00022527"/>
    </source>
</evidence>
<evidence type="ECO:0000256" key="4">
    <source>
        <dbReference type="ARBA" id="ARBA00022741"/>
    </source>
</evidence>
<dbReference type="STRING" id="137265.SAMN05421684_6928"/>
<feature type="region of interest" description="Disordered" evidence="7">
    <location>
        <begin position="311"/>
        <end position="334"/>
    </location>
</feature>
<evidence type="ECO:0000256" key="6">
    <source>
        <dbReference type="ARBA" id="ARBA00022840"/>
    </source>
</evidence>
<keyword evidence="4" id="KW-0547">Nucleotide-binding</keyword>
<sequence>MGVAVAGRTLGDGRYELQSPLARGGMGEVWLGRDTRLDREMAVKFIWARHEALEEEQLRRFFREAKITARLEHPGVPAVYDTGVDQDGRPYMVMQRVHGMSVADLVSEHDPLPISWAATIAAQACAVLVAAHAASLVHRDLKPSNLMLEPNGCVKVLDFGLAVAPTLADFSRITVTGQPIGTPAYMAPEQVEAGLSEPATDLYALGCTLHEMIAGDQVFIGPTAYSVMTQQVRDAPPRLRSLRSDIPAALEKLVLDLLEKRPEDRPAGADEVHQRLLPFAKNLPSLPGVLEAPGRPSPVRMYAELVTRVPGTARESTPSAPVQGRREPKTAEPAVTRQALTKVRGDVGQLIRDTRFSEAAEILADAENTGREAFGATDNEVLRIRYDLANALFEGGDYRRAAPVYQALAADLLAGGAGSSDMVFDCRVRAAICQAMTGEARQALEQLDGLLAYRRGSYGADDPRTLELRKQIALLQLRSGQHDRAQKTLTSLLDDVRRLPAGTDPSPAEVADLLASIRSEKN</sequence>
<dbReference type="PANTHER" id="PTHR43289">
    <property type="entry name" value="MITOGEN-ACTIVATED PROTEIN KINASE KINASE KINASE 20-RELATED"/>
    <property type="match status" value="1"/>
</dbReference>
<reference evidence="10" key="1">
    <citation type="submission" date="2016-10" db="EMBL/GenBank/DDBJ databases">
        <authorList>
            <person name="Varghese N."/>
            <person name="Submissions S."/>
        </authorList>
    </citation>
    <scope>NUCLEOTIDE SEQUENCE [LARGE SCALE GENOMIC DNA]</scope>
    <source>
        <strain evidence="10">DSM 44718</strain>
    </source>
</reference>
<dbReference type="Gene3D" id="1.10.510.10">
    <property type="entry name" value="Transferase(Phosphotransferase) domain 1"/>
    <property type="match status" value="1"/>
</dbReference>
<dbReference type="PANTHER" id="PTHR43289:SF6">
    <property type="entry name" value="SERINE_THREONINE-PROTEIN KINASE NEKL-3"/>
    <property type="match status" value="1"/>
</dbReference>
<name>A0A1H3UBG6_9ACTN</name>
<dbReference type="SUPFAM" id="SSF56112">
    <property type="entry name" value="Protein kinase-like (PK-like)"/>
    <property type="match status" value="1"/>
</dbReference>
<keyword evidence="10" id="KW-1185">Reference proteome</keyword>
<keyword evidence="5 9" id="KW-0418">Kinase</keyword>
<protein>
    <recommendedName>
        <fullName evidence="1">non-specific serine/threonine protein kinase</fullName>
        <ecNumber evidence="1">2.7.11.1</ecNumber>
    </recommendedName>
</protein>
<dbReference type="Pfam" id="PF00069">
    <property type="entry name" value="Pkinase"/>
    <property type="match status" value="1"/>
</dbReference>
<dbReference type="InterPro" id="IPR011990">
    <property type="entry name" value="TPR-like_helical_dom_sf"/>
</dbReference>
<evidence type="ECO:0000313" key="10">
    <source>
        <dbReference type="Proteomes" id="UP000199632"/>
    </source>
</evidence>
<dbReference type="InterPro" id="IPR008271">
    <property type="entry name" value="Ser/Thr_kinase_AS"/>
</dbReference>
<dbReference type="InterPro" id="IPR000719">
    <property type="entry name" value="Prot_kinase_dom"/>
</dbReference>
<organism evidence="9 10">
    <name type="scientific">Asanoa ishikariensis</name>
    <dbReference type="NCBI Taxonomy" id="137265"/>
    <lineage>
        <taxon>Bacteria</taxon>
        <taxon>Bacillati</taxon>
        <taxon>Actinomycetota</taxon>
        <taxon>Actinomycetes</taxon>
        <taxon>Micromonosporales</taxon>
        <taxon>Micromonosporaceae</taxon>
        <taxon>Asanoa</taxon>
    </lineage>
</organism>
<dbReference type="PROSITE" id="PS00108">
    <property type="entry name" value="PROTEIN_KINASE_ST"/>
    <property type="match status" value="1"/>
</dbReference>
<gene>
    <name evidence="9" type="ORF">SAMN05421684_6928</name>
</gene>
<dbReference type="EC" id="2.7.11.1" evidence="1"/>
<dbReference type="GO" id="GO:0005524">
    <property type="term" value="F:ATP binding"/>
    <property type="evidence" value="ECO:0007669"/>
    <property type="project" value="UniProtKB-KW"/>
</dbReference>
<dbReference type="PROSITE" id="PS50011">
    <property type="entry name" value="PROTEIN_KINASE_DOM"/>
    <property type="match status" value="1"/>
</dbReference>
<dbReference type="EMBL" id="FNQB01000004">
    <property type="protein sequence ID" value="SDZ59736.1"/>
    <property type="molecule type" value="Genomic_DNA"/>
</dbReference>
<accession>A0A1H3UBG6</accession>
<proteinExistence type="predicted"/>
<evidence type="ECO:0000256" key="1">
    <source>
        <dbReference type="ARBA" id="ARBA00012513"/>
    </source>
</evidence>
<dbReference type="CDD" id="cd14014">
    <property type="entry name" value="STKc_PknB_like"/>
    <property type="match status" value="1"/>
</dbReference>
<keyword evidence="6" id="KW-0067">ATP-binding</keyword>
<dbReference type="GO" id="GO:0004674">
    <property type="term" value="F:protein serine/threonine kinase activity"/>
    <property type="evidence" value="ECO:0007669"/>
    <property type="project" value="UniProtKB-KW"/>
</dbReference>
<evidence type="ECO:0000313" key="9">
    <source>
        <dbReference type="EMBL" id="SDZ59736.1"/>
    </source>
</evidence>
<dbReference type="Gene3D" id="1.25.40.10">
    <property type="entry name" value="Tetratricopeptide repeat domain"/>
    <property type="match status" value="1"/>
</dbReference>
<evidence type="ECO:0000256" key="5">
    <source>
        <dbReference type="ARBA" id="ARBA00022777"/>
    </source>
</evidence>
<dbReference type="Gene3D" id="3.30.200.20">
    <property type="entry name" value="Phosphorylase Kinase, domain 1"/>
    <property type="match status" value="1"/>
</dbReference>
<feature type="domain" description="Protein kinase" evidence="8">
    <location>
        <begin position="15"/>
        <end position="280"/>
    </location>
</feature>
<dbReference type="SUPFAM" id="SSF48452">
    <property type="entry name" value="TPR-like"/>
    <property type="match status" value="1"/>
</dbReference>
<dbReference type="AlphaFoldDB" id="A0A1H3UBG6"/>
<keyword evidence="2 9" id="KW-0723">Serine/threonine-protein kinase</keyword>
<evidence type="ECO:0000259" key="8">
    <source>
        <dbReference type="PROSITE" id="PS50011"/>
    </source>
</evidence>